<dbReference type="EMBL" id="PJZF01000001">
    <property type="protein sequence ID" value="PLR41379.1"/>
    <property type="molecule type" value="Genomic_DNA"/>
</dbReference>
<proteinExistence type="predicted"/>
<organism evidence="1 2">
    <name type="scientific">Chimaeribacter californicus</name>
    <dbReference type="NCBI Taxonomy" id="2060067"/>
    <lineage>
        <taxon>Bacteria</taxon>
        <taxon>Pseudomonadati</taxon>
        <taxon>Pseudomonadota</taxon>
        <taxon>Gammaproteobacteria</taxon>
        <taxon>Enterobacterales</taxon>
        <taxon>Yersiniaceae</taxon>
        <taxon>Chimaeribacter</taxon>
    </lineage>
</organism>
<sequence>MVIPVRLVEWLQSTPAAIKTIQRITRCRGPKFNDCPPAFPIKTAAGFCLAAVSALSLRGRFFYRVNKCLPGKQMFTG</sequence>
<dbReference type="AlphaFoldDB" id="A0A2N5EFT7"/>
<name>A0A2N5EFT7_9GAMM</name>
<reference evidence="1 2" key="1">
    <citation type="submission" date="2017-12" db="EMBL/GenBank/DDBJ databases">
        <title>Characterization of six clinical isolates of Enterochimera gen. nov., a novel genus of the Yersiniaciae family and the three species Enterochimera arupensis sp. nov., Enterochimera coloradensis sp. nov, and Enterochimera californica sp. nov.</title>
        <authorList>
            <person name="Rossi A."/>
            <person name="Fisher M."/>
        </authorList>
    </citation>
    <scope>NUCLEOTIDE SEQUENCE [LARGE SCALE GENOMIC DNA]</scope>
    <source>
        <strain evidence="2">2015-Iso6</strain>
    </source>
</reference>
<comment type="caution">
    <text evidence="1">The sequence shown here is derived from an EMBL/GenBank/DDBJ whole genome shotgun (WGS) entry which is preliminary data.</text>
</comment>
<protein>
    <submittedName>
        <fullName evidence="1">Uncharacterized protein</fullName>
    </submittedName>
</protein>
<dbReference type="Proteomes" id="UP000234240">
    <property type="component" value="Unassembled WGS sequence"/>
</dbReference>
<keyword evidence="2" id="KW-1185">Reference proteome</keyword>
<evidence type="ECO:0000313" key="1">
    <source>
        <dbReference type="EMBL" id="PLR41379.1"/>
    </source>
</evidence>
<evidence type="ECO:0000313" key="2">
    <source>
        <dbReference type="Proteomes" id="UP000234240"/>
    </source>
</evidence>
<accession>A0A2N5EFT7</accession>
<gene>
    <name evidence="1" type="ORF">CYR55_00615</name>
</gene>